<reference evidence="2" key="1">
    <citation type="submission" date="2016-08" db="EMBL/GenBank/DDBJ databases">
        <authorList>
            <person name="Merda D."/>
            <person name="Briand M."/>
            <person name="Taghouti G."/>
            <person name="Carrere S."/>
            <person name="Gouzy J."/>
            <person name="Portier P."/>
            <person name="Jacques M.-A."/>
            <person name="Fischer-Le Saux M."/>
        </authorList>
    </citation>
    <scope>NUCLEOTIDE SEQUENCE [LARGE SCALE GENOMIC DNA]</scope>
    <source>
        <strain evidence="2">CFBP1156</strain>
    </source>
</reference>
<dbReference type="Proteomes" id="UP000238261">
    <property type="component" value="Unassembled WGS sequence"/>
</dbReference>
<evidence type="ECO:0000313" key="2">
    <source>
        <dbReference type="Proteomes" id="UP000238261"/>
    </source>
</evidence>
<dbReference type="AlphaFoldDB" id="A0A2S7EQV9"/>
<keyword evidence="2" id="KW-1185">Reference proteome</keyword>
<name>A0A2S7EQV9_9XANT</name>
<dbReference type="EMBL" id="MDEG01000027">
    <property type="protein sequence ID" value="PPU95481.1"/>
    <property type="molecule type" value="Genomic_DNA"/>
</dbReference>
<comment type="caution">
    <text evidence="1">The sequence shown here is derived from an EMBL/GenBank/DDBJ whole genome shotgun (WGS) entry which is preliminary data.</text>
</comment>
<dbReference type="RefSeq" id="WP_031944036.1">
    <property type="nucleotide sequence ID" value="NZ_CP043477.1"/>
</dbReference>
<protein>
    <submittedName>
        <fullName evidence="1">Uncharacterized protein</fullName>
    </submittedName>
</protein>
<accession>A0A2S7EQV9</accession>
<organism evidence="1 2">
    <name type="scientific">Xanthomonas hyacinthi</name>
    <dbReference type="NCBI Taxonomy" id="56455"/>
    <lineage>
        <taxon>Bacteria</taxon>
        <taxon>Pseudomonadati</taxon>
        <taxon>Pseudomonadota</taxon>
        <taxon>Gammaproteobacteria</taxon>
        <taxon>Lysobacterales</taxon>
        <taxon>Lysobacteraceae</taxon>
        <taxon>Xanthomonas</taxon>
    </lineage>
</organism>
<gene>
    <name evidence="1" type="ORF">XhyaCFBP1156_18535</name>
</gene>
<evidence type="ECO:0000313" key="1">
    <source>
        <dbReference type="EMBL" id="PPU95481.1"/>
    </source>
</evidence>
<sequence>MTKNAARLNAKEEDERREALAVIAGDLGLDASALRIESLIESRPAVFYDMPDGTTRSACSLDSECWREALAKGAAVRAIRQAKAH</sequence>
<proteinExistence type="predicted"/>